<dbReference type="InterPro" id="IPR013471">
    <property type="entry name" value="RNase_Z/BN"/>
</dbReference>
<feature type="binding site" evidence="8">
    <location>
        <position position="209"/>
    </location>
    <ligand>
        <name>Zn(2+)</name>
        <dbReference type="ChEBI" id="CHEBI:29105"/>
        <label>1</label>
        <note>catalytic</note>
    </ligand>
</feature>
<gene>
    <name evidence="8" type="primary">rnz</name>
    <name evidence="9" type="ORF">H8923_02735</name>
</gene>
<reference evidence="9 10" key="1">
    <citation type="submission" date="2020-08" db="EMBL/GenBank/DDBJ databases">
        <authorList>
            <person name="Liu C."/>
            <person name="Sun Q."/>
        </authorList>
    </citation>
    <scope>NUCLEOTIDE SEQUENCE [LARGE SCALE GENOMIC DNA]</scope>
    <source>
        <strain evidence="9 10">NSJ-18</strain>
    </source>
</reference>
<evidence type="ECO:0000256" key="4">
    <source>
        <dbReference type="ARBA" id="ARBA00022723"/>
    </source>
</evidence>
<dbReference type="PANTHER" id="PTHR46018">
    <property type="entry name" value="ZINC PHOSPHODIESTERASE ELAC PROTEIN 1"/>
    <property type="match status" value="1"/>
</dbReference>
<keyword evidence="6 8" id="KW-0378">Hydrolase</keyword>
<accession>A0ABR7JL64</accession>
<evidence type="ECO:0000313" key="10">
    <source>
        <dbReference type="Proteomes" id="UP000609849"/>
    </source>
</evidence>
<comment type="catalytic activity">
    <reaction evidence="8">
        <text>Endonucleolytic cleavage of RNA, removing extra 3' nucleotides from tRNA precursor, generating 3' termini of tRNAs. A 3'-hydroxy group is left at the tRNA terminus and a 5'-phosphoryl group is left at the trailer molecule.</text>
        <dbReference type="EC" id="3.1.26.11"/>
    </reaction>
</comment>
<dbReference type="SUPFAM" id="SSF56281">
    <property type="entry name" value="Metallo-hydrolase/oxidoreductase"/>
    <property type="match status" value="1"/>
</dbReference>
<evidence type="ECO:0000256" key="5">
    <source>
        <dbReference type="ARBA" id="ARBA00022759"/>
    </source>
</evidence>
<name>A0ABR7JL64_9FIRM</name>
<keyword evidence="2 8" id="KW-0819">tRNA processing</keyword>
<evidence type="ECO:0000256" key="2">
    <source>
        <dbReference type="ARBA" id="ARBA00022694"/>
    </source>
</evidence>
<dbReference type="GO" id="GO:0042781">
    <property type="term" value="F:3'-tRNA processing endoribonuclease activity"/>
    <property type="evidence" value="ECO:0007669"/>
    <property type="project" value="UniProtKB-EC"/>
</dbReference>
<keyword evidence="4 8" id="KW-0479">Metal-binding</keyword>
<comment type="similarity">
    <text evidence="8">Belongs to the RNase Z family.</text>
</comment>
<feature type="binding site" evidence="8">
    <location>
        <position position="66"/>
    </location>
    <ligand>
        <name>Zn(2+)</name>
        <dbReference type="ChEBI" id="CHEBI:29105"/>
        <label>2</label>
        <note>catalytic</note>
    </ligand>
</feature>
<feature type="binding site" evidence="8">
    <location>
        <position position="209"/>
    </location>
    <ligand>
        <name>Zn(2+)</name>
        <dbReference type="ChEBI" id="CHEBI:29105"/>
        <label>2</label>
        <note>catalytic</note>
    </ligand>
</feature>
<comment type="subunit">
    <text evidence="1 8">Homodimer.</text>
</comment>
<feature type="binding site" evidence="8">
    <location>
        <position position="63"/>
    </location>
    <ligand>
        <name>Zn(2+)</name>
        <dbReference type="ChEBI" id="CHEBI:29105"/>
        <label>1</label>
        <note>catalytic</note>
    </ligand>
</feature>
<sequence length="318" mass="35959">MIDLILLGCGGNMPMPNRFLSSLFINYQGRKILVDCGEGTQVSMKMKNCGFKNIDLICITHLHGDHTIGLIGLLSTIGNSSRTEDLTIVGPIGIIDAMKAVRVLVEYLPYKVNVIENPEGSFALLNNYLKDLEISTLNLEHSTECLGYSFYFKRKAKFNVEKATKNKVPKILWQKLQDGKDIEFDGNVYTPNMVLGDDRKGIKISLITDSRPIYPIPKFIEDSDLFVCEAMYGDDLDISKAVKNKHMTFREAANLAFLGNVKQLLLTHFSPSLEDPHFYKENATSIFKNTIIGEDRLELHLNFNDSDKEIDRNKKNQL</sequence>
<comment type="caution">
    <text evidence="9">The sequence shown here is derived from an EMBL/GenBank/DDBJ whole genome shotgun (WGS) entry which is preliminary data.</text>
</comment>
<proteinExistence type="inferred from homology"/>
<keyword evidence="3 8" id="KW-0540">Nuclease</keyword>
<comment type="cofactor">
    <cofactor evidence="8">
        <name>Zn(2+)</name>
        <dbReference type="ChEBI" id="CHEBI:29105"/>
    </cofactor>
    <text evidence="8">Binds 2 Zn(2+) ions.</text>
</comment>
<dbReference type="InterPro" id="IPR036866">
    <property type="entry name" value="RibonucZ/Hydroxyglut_hydro"/>
</dbReference>
<evidence type="ECO:0000256" key="7">
    <source>
        <dbReference type="ARBA" id="ARBA00022833"/>
    </source>
</evidence>
<dbReference type="PANTHER" id="PTHR46018:SF2">
    <property type="entry name" value="ZINC PHOSPHODIESTERASE ELAC PROTEIN 1"/>
    <property type="match status" value="1"/>
</dbReference>
<dbReference type="Proteomes" id="UP000609849">
    <property type="component" value="Unassembled WGS sequence"/>
</dbReference>
<feature type="binding site" evidence="8">
    <location>
        <position position="61"/>
    </location>
    <ligand>
        <name>Zn(2+)</name>
        <dbReference type="ChEBI" id="CHEBI:29105"/>
        <label>1</label>
        <note>catalytic</note>
    </ligand>
</feature>
<feature type="binding site" evidence="8">
    <location>
        <position position="141"/>
    </location>
    <ligand>
        <name>Zn(2+)</name>
        <dbReference type="ChEBI" id="CHEBI:29105"/>
        <label>1</label>
        <note>catalytic</note>
    </ligand>
</feature>
<evidence type="ECO:0000256" key="8">
    <source>
        <dbReference type="HAMAP-Rule" id="MF_01818"/>
    </source>
</evidence>
<evidence type="ECO:0000256" key="1">
    <source>
        <dbReference type="ARBA" id="ARBA00011738"/>
    </source>
</evidence>
<evidence type="ECO:0000256" key="6">
    <source>
        <dbReference type="ARBA" id="ARBA00022801"/>
    </source>
</evidence>
<evidence type="ECO:0000313" key="9">
    <source>
        <dbReference type="EMBL" id="MBC5995667.1"/>
    </source>
</evidence>
<dbReference type="HAMAP" id="MF_01818">
    <property type="entry name" value="RNase_Z_BN"/>
    <property type="match status" value="1"/>
</dbReference>
<feature type="binding site" evidence="8">
    <location>
        <position position="268"/>
    </location>
    <ligand>
        <name>Zn(2+)</name>
        <dbReference type="ChEBI" id="CHEBI:29105"/>
        <label>2</label>
        <note>catalytic</note>
    </ligand>
</feature>
<feature type="active site" description="Proton acceptor" evidence="8">
    <location>
        <position position="65"/>
    </location>
</feature>
<dbReference type="Gene3D" id="3.60.15.10">
    <property type="entry name" value="Ribonuclease Z/Hydroxyacylglutathione hydrolase-like"/>
    <property type="match status" value="1"/>
</dbReference>
<keyword evidence="10" id="KW-1185">Reference proteome</keyword>
<organism evidence="9 10">
    <name type="scientific">Romboutsia faecis</name>
    <dbReference type="NCBI Taxonomy" id="2764597"/>
    <lineage>
        <taxon>Bacteria</taxon>
        <taxon>Bacillati</taxon>
        <taxon>Bacillota</taxon>
        <taxon>Clostridia</taxon>
        <taxon>Peptostreptococcales</taxon>
        <taxon>Peptostreptococcaceae</taxon>
        <taxon>Romboutsia</taxon>
    </lineage>
</organism>
<evidence type="ECO:0000256" key="3">
    <source>
        <dbReference type="ARBA" id="ARBA00022722"/>
    </source>
</evidence>
<dbReference type="Pfam" id="PF23023">
    <property type="entry name" value="Anti-Pycsar_Apyc1"/>
    <property type="match status" value="1"/>
</dbReference>
<dbReference type="RefSeq" id="WP_153925680.1">
    <property type="nucleotide sequence ID" value="NZ_JACRWE010000001.1"/>
</dbReference>
<dbReference type="CDD" id="cd07717">
    <property type="entry name" value="RNaseZ_ZiPD-like_MBL-fold"/>
    <property type="match status" value="1"/>
</dbReference>
<dbReference type="NCBIfam" id="TIGR02651">
    <property type="entry name" value="RNase_Z"/>
    <property type="match status" value="1"/>
</dbReference>
<protein>
    <recommendedName>
        <fullName evidence="8">Ribonuclease Z</fullName>
        <shortName evidence="8">RNase Z</shortName>
        <ecNumber evidence="8">3.1.26.11</ecNumber>
    </recommendedName>
    <alternativeName>
        <fullName evidence="8">tRNA 3 endonuclease</fullName>
    </alternativeName>
    <alternativeName>
        <fullName evidence="8">tRNase Z</fullName>
    </alternativeName>
</protein>
<dbReference type="EC" id="3.1.26.11" evidence="8"/>
<feature type="binding site" evidence="8">
    <location>
        <position position="65"/>
    </location>
    <ligand>
        <name>Zn(2+)</name>
        <dbReference type="ChEBI" id="CHEBI:29105"/>
        <label>2</label>
        <note>catalytic</note>
    </ligand>
</feature>
<comment type="function">
    <text evidence="8">Zinc phosphodiesterase, which displays some tRNA 3'-processing endonuclease activity. Probably involved in tRNA maturation, by removing a 3'-trailer from precursor tRNA.</text>
</comment>
<dbReference type="EMBL" id="JACRWE010000001">
    <property type="protein sequence ID" value="MBC5995667.1"/>
    <property type="molecule type" value="Genomic_DNA"/>
</dbReference>
<keyword evidence="5 8" id="KW-0255">Endonuclease</keyword>
<dbReference type="NCBIfam" id="NF000801">
    <property type="entry name" value="PRK00055.1-3"/>
    <property type="match status" value="1"/>
</dbReference>
<keyword evidence="7 8" id="KW-0862">Zinc</keyword>